<keyword evidence="10 15" id="KW-1133">Transmembrane helix</keyword>
<feature type="transmembrane region" description="Helical" evidence="15">
    <location>
        <begin position="346"/>
        <end position="368"/>
    </location>
</feature>
<feature type="transmembrane region" description="Helical" evidence="15">
    <location>
        <begin position="164"/>
        <end position="183"/>
    </location>
</feature>
<dbReference type="SUPFAM" id="SSF103473">
    <property type="entry name" value="MFS general substrate transporter"/>
    <property type="match status" value="1"/>
</dbReference>
<keyword evidence="18" id="KW-1185">Reference proteome</keyword>
<feature type="transmembrane region" description="Helical" evidence="15">
    <location>
        <begin position="281"/>
        <end position="302"/>
    </location>
</feature>
<feature type="transmembrane region" description="Helical" evidence="15">
    <location>
        <begin position="20"/>
        <end position="37"/>
    </location>
</feature>
<dbReference type="InterPro" id="IPR005828">
    <property type="entry name" value="MFS_sugar_transport-like"/>
</dbReference>
<comment type="caution">
    <text evidence="17">The sequence shown here is derived from an EMBL/GenBank/DDBJ whole genome shotgun (WGS) entry which is preliminary data.</text>
</comment>
<sequence>MDHQPLLNKKGRNKLQIGRLFLSVCAVGIGGSFQYGYNVSIINAPTKHIQDFINGTWYSRYQTELNRNLLTLFWSVIVSVFTLGGLLGIHIGGILAIRLGRKKTLLLNNFIAILAAFFMGIAYPTKTFELLIVGRFCIGINAGIGICTQPLYLGEIAPKQIRGLTTVGLNIFLTGGIFIGQLVGLWERSSGDSTWPLLLSTCCIPAILQLITFPWFPESPRYLLIERKDEYQGKKALIWLHGIDNYQTEMDDIQKEADALNGEKPKEILQLFMDRTNKWQLIIIILTNIGQQLSGINAIYFYSTYVFTKAGIPMQNIPYVTLGTGLCECITAMTCGLLIDYAGRRFLIIGGYTLMAFWCTVLTLTLTFQNVYPWVPYLSMCAVFAFILSFGMGPGGVTSVLTAELFTQSSRSAAFRIAGSVNWISFFTIGMVFPFIVNGLNQYCFLFFFVDCVLIASFIFFIVPETKNKSFLEIKREFQKQNFRQNYVDSTDEQDTNNKL</sequence>
<evidence type="ECO:0000256" key="11">
    <source>
        <dbReference type="ARBA" id="ARBA00023136"/>
    </source>
</evidence>
<evidence type="ECO:0000259" key="16">
    <source>
        <dbReference type="PROSITE" id="PS50850"/>
    </source>
</evidence>
<feature type="transmembrane region" description="Helical" evidence="15">
    <location>
        <begin position="413"/>
        <end position="437"/>
    </location>
</feature>
<protein>
    <recommendedName>
        <fullName evidence="5">Solute carrier family 2, facilitated glucose transporter member 5</fullName>
    </recommendedName>
    <alternativeName>
        <fullName evidence="13">Fructose transporter</fullName>
    </alternativeName>
    <alternativeName>
        <fullName evidence="12">Glucose transporter type 5, small intestine</fullName>
    </alternativeName>
</protein>
<evidence type="ECO:0000256" key="3">
    <source>
        <dbReference type="ARBA" id="ARBA00004651"/>
    </source>
</evidence>
<dbReference type="PRINTS" id="PR00171">
    <property type="entry name" value="SUGRTRNSPORT"/>
</dbReference>
<evidence type="ECO:0000256" key="4">
    <source>
        <dbReference type="ARBA" id="ARBA00007004"/>
    </source>
</evidence>
<evidence type="ECO:0000313" key="18">
    <source>
        <dbReference type="Proteomes" id="UP000812440"/>
    </source>
</evidence>
<evidence type="ECO:0000256" key="5">
    <source>
        <dbReference type="ARBA" id="ARBA00015973"/>
    </source>
</evidence>
<feature type="transmembrane region" description="Helical" evidence="15">
    <location>
        <begin position="443"/>
        <end position="463"/>
    </location>
</feature>
<evidence type="ECO:0000256" key="8">
    <source>
        <dbReference type="ARBA" id="ARBA00022597"/>
    </source>
</evidence>
<dbReference type="InterPro" id="IPR020846">
    <property type="entry name" value="MFS_dom"/>
</dbReference>
<gene>
    <name evidence="17" type="ORF">GDO86_001821</name>
</gene>
<name>A0A8T2KHJ2_9PIPI</name>
<dbReference type="GO" id="GO:0005353">
    <property type="term" value="F:fructose transmembrane transporter activity"/>
    <property type="evidence" value="ECO:0007669"/>
    <property type="project" value="UniProtKB-ARBA"/>
</dbReference>
<comment type="catalytic activity">
    <reaction evidence="1">
        <text>D-fructose(out) = D-fructose(in)</text>
        <dbReference type="Rhea" id="RHEA:60372"/>
        <dbReference type="ChEBI" id="CHEBI:37721"/>
    </reaction>
</comment>
<proteinExistence type="inferred from homology"/>
<keyword evidence="6 14" id="KW-0813">Transport</keyword>
<feature type="transmembrane region" description="Helical" evidence="15">
    <location>
        <begin position="317"/>
        <end position="339"/>
    </location>
</feature>
<evidence type="ECO:0000256" key="14">
    <source>
        <dbReference type="RuleBase" id="RU003346"/>
    </source>
</evidence>
<dbReference type="GO" id="GO:0070837">
    <property type="term" value="P:dehydroascorbic acid transport"/>
    <property type="evidence" value="ECO:0007669"/>
    <property type="project" value="TreeGrafter"/>
</dbReference>
<dbReference type="FunFam" id="1.20.1250.20:FF:001511">
    <property type="entry name" value="Solute carrier family 2, facilitated glucose transporter member 5"/>
    <property type="match status" value="1"/>
</dbReference>
<dbReference type="InterPro" id="IPR003663">
    <property type="entry name" value="Sugar/inositol_transpt"/>
</dbReference>
<dbReference type="EMBL" id="JAACNH010000001">
    <property type="protein sequence ID" value="KAG8455772.1"/>
    <property type="molecule type" value="Genomic_DNA"/>
</dbReference>
<evidence type="ECO:0000256" key="6">
    <source>
        <dbReference type="ARBA" id="ARBA00022448"/>
    </source>
</evidence>
<feature type="transmembrane region" description="Helical" evidence="15">
    <location>
        <begin position="104"/>
        <end position="124"/>
    </location>
</feature>
<keyword evidence="9 15" id="KW-0812">Transmembrane</keyword>
<dbReference type="GO" id="GO:0055056">
    <property type="term" value="F:D-glucose transmembrane transporter activity"/>
    <property type="evidence" value="ECO:0007669"/>
    <property type="project" value="TreeGrafter"/>
</dbReference>
<feature type="transmembrane region" description="Helical" evidence="15">
    <location>
        <begin position="195"/>
        <end position="216"/>
    </location>
</feature>
<evidence type="ECO:0000256" key="12">
    <source>
        <dbReference type="ARBA" id="ARBA00029961"/>
    </source>
</evidence>
<keyword evidence="11 15" id="KW-0472">Membrane</keyword>
<keyword evidence="7" id="KW-1003">Cell membrane</keyword>
<reference evidence="17" key="1">
    <citation type="thesis" date="2020" institute="ProQuest LLC" country="789 East Eisenhower Parkway, Ann Arbor, MI, USA">
        <title>Comparative Genomics and Chromosome Evolution.</title>
        <authorList>
            <person name="Mudd A.B."/>
        </authorList>
    </citation>
    <scope>NUCLEOTIDE SEQUENCE</scope>
    <source>
        <strain evidence="17">Female2</strain>
        <tissue evidence="17">Blood</tissue>
    </source>
</reference>
<evidence type="ECO:0000256" key="9">
    <source>
        <dbReference type="ARBA" id="ARBA00022692"/>
    </source>
</evidence>
<feature type="transmembrane region" description="Helical" evidence="15">
    <location>
        <begin position="374"/>
        <end position="401"/>
    </location>
</feature>
<comment type="subcellular location">
    <subcellularLocation>
        <location evidence="2">Cell membrane</location>
        <location evidence="2">Sarcolemma</location>
    </subcellularLocation>
    <subcellularLocation>
        <location evidence="3">Cell membrane</location>
        <topology evidence="3">Multi-pass membrane protein</topology>
    </subcellularLocation>
</comment>
<evidence type="ECO:0000256" key="10">
    <source>
        <dbReference type="ARBA" id="ARBA00022989"/>
    </source>
</evidence>
<dbReference type="Proteomes" id="UP000812440">
    <property type="component" value="Chromosome 1"/>
</dbReference>
<comment type="similarity">
    <text evidence="4">Belongs to the major facilitator superfamily. Sugar transporter (TC 2.A.1.1) family. Glucose transporter subfamily.</text>
</comment>
<evidence type="ECO:0000256" key="15">
    <source>
        <dbReference type="SAM" id="Phobius"/>
    </source>
</evidence>
<accession>A0A8T2KHJ2</accession>
<evidence type="ECO:0000256" key="13">
    <source>
        <dbReference type="ARBA" id="ARBA00031099"/>
    </source>
</evidence>
<organism evidence="17 18">
    <name type="scientific">Hymenochirus boettgeri</name>
    <name type="common">Congo dwarf clawed frog</name>
    <dbReference type="NCBI Taxonomy" id="247094"/>
    <lineage>
        <taxon>Eukaryota</taxon>
        <taxon>Metazoa</taxon>
        <taxon>Chordata</taxon>
        <taxon>Craniata</taxon>
        <taxon>Vertebrata</taxon>
        <taxon>Euteleostomi</taxon>
        <taxon>Amphibia</taxon>
        <taxon>Batrachia</taxon>
        <taxon>Anura</taxon>
        <taxon>Pipoidea</taxon>
        <taxon>Pipidae</taxon>
        <taxon>Pipinae</taxon>
        <taxon>Hymenochirus</taxon>
    </lineage>
</organism>
<evidence type="ECO:0000313" key="17">
    <source>
        <dbReference type="EMBL" id="KAG8455772.1"/>
    </source>
</evidence>
<feature type="domain" description="Major facilitator superfamily (MFS) profile" evidence="16">
    <location>
        <begin position="24"/>
        <end position="467"/>
    </location>
</feature>
<feature type="transmembrane region" description="Helical" evidence="15">
    <location>
        <begin position="72"/>
        <end position="97"/>
    </location>
</feature>
<dbReference type="GO" id="GO:0046323">
    <property type="term" value="P:D-glucose import"/>
    <property type="evidence" value="ECO:0007669"/>
    <property type="project" value="TreeGrafter"/>
</dbReference>
<evidence type="ECO:0000256" key="2">
    <source>
        <dbReference type="ARBA" id="ARBA00004135"/>
    </source>
</evidence>
<dbReference type="AlphaFoldDB" id="A0A8T2KHJ2"/>
<dbReference type="GO" id="GO:1990539">
    <property type="term" value="P:fructose import across plasma membrane"/>
    <property type="evidence" value="ECO:0007669"/>
    <property type="project" value="UniProtKB-ARBA"/>
</dbReference>
<evidence type="ECO:0000256" key="7">
    <source>
        <dbReference type="ARBA" id="ARBA00022475"/>
    </source>
</evidence>
<dbReference type="PANTHER" id="PTHR23503:SF1">
    <property type="entry name" value="MAJOR FACILITATOR SUPERFAMILY (MFS) PROFILE DOMAIN-CONTAINING PROTEIN"/>
    <property type="match status" value="1"/>
</dbReference>
<dbReference type="InterPro" id="IPR036259">
    <property type="entry name" value="MFS_trans_sf"/>
</dbReference>
<dbReference type="Pfam" id="PF00083">
    <property type="entry name" value="Sugar_tr"/>
    <property type="match status" value="1"/>
</dbReference>
<evidence type="ECO:0000256" key="1">
    <source>
        <dbReference type="ARBA" id="ARBA00000590"/>
    </source>
</evidence>
<keyword evidence="8" id="KW-0762">Sugar transport</keyword>
<dbReference type="PROSITE" id="PS50850">
    <property type="entry name" value="MFS"/>
    <property type="match status" value="1"/>
</dbReference>
<dbReference type="NCBIfam" id="TIGR00879">
    <property type="entry name" value="SP"/>
    <property type="match status" value="1"/>
</dbReference>
<feature type="transmembrane region" description="Helical" evidence="15">
    <location>
        <begin position="130"/>
        <end position="152"/>
    </location>
</feature>
<dbReference type="GO" id="GO:0042383">
    <property type="term" value="C:sarcolemma"/>
    <property type="evidence" value="ECO:0007669"/>
    <property type="project" value="UniProtKB-SubCell"/>
</dbReference>
<dbReference type="InterPro" id="IPR045263">
    <property type="entry name" value="GLUT"/>
</dbReference>
<dbReference type="OrthoDB" id="8120565at2759"/>
<dbReference type="PANTHER" id="PTHR23503">
    <property type="entry name" value="SOLUTE CARRIER FAMILY 2"/>
    <property type="match status" value="1"/>
</dbReference>
<dbReference type="Gene3D" id="1.20.1250.20">
    <property type="entry name" value="MFS general substrate transporter like domains"/>
    <property type="match status" value="1"/>
</dbReference>